<dbReference type="PANTHER" id="PTHR37038">
    <property type="entry name" value="TRANSCRIPTIONAL REGULATOR-RELATED"/>
    <property type="match status" value="1"/>
</dbReference>
<dbReference type="PANTHER" id="PTHR37038:SF12">
    <property type="entry name" value="TRANSCRIPTIONAL REGULATOR"/>
    <property type="match status" value="1"/>
</dbReference>
<sequence length="285" mass="33381">MHIGEVLGDIRKNKNLKSKEVYKGILSRPAISRFEKGHSDTTAEKFLQILDNLNLYLEEFTFIYSDNKANTDAMMISAYSEAYYAKDIPRLAALEEASRNHFDETSQIKYLHHASIIHLLRCNLSELPFPHKEMAVIKDYLFDCETWHYYELVLFTNALDFFPEDAVDVVYAKAKEKMTEFTRMKRYKNELFSLISNILVLQLEKNDLEKSLFYYADLEKTVSASDNKMYEHTMLLFFKELIAIMQQQEDAQKLTDIMQTFKLLNMDRIANQCVGLLEIVRNNNA</sequence>
<dbReference type="NCBIfam" id="TIGR01716">
    <property type="entry name" value="RGG_Cterm"/>
    <property type="match status" value="1"/>
</dbReference>
<dbReference type="Pfam" id="PF01381">
    <property type="entry name" value="HTH_3"/>
    <property type="match status" value="1"/>
</dbReference>
<dbReference type="RefSeq" id="WP_086941927.1">
    <property type="nucleotide sequence ID" value="NZ_FONM01000022.1"/>
</dbReference>
<evidence type="ECO:0000313" key="3">
    <source>
        <dbReference type="Proteomes" id="UP000195985"/>
    </source>
</evidence>
<dbReference type="STRING" id="43064.SAMN04488086_12224"/>
<dbReference type="AlphaFoldDB" id="A0A1W1IDR5"/>
<dbReference type="InterPro" id="IPR001387">
    <property type="entry name" value="Cro/C1-type_HTH"/>
</dbReference>
<dbReference type="InterPro" id="IPR053163">
    <property type="entry name" value="HTH-type_regulator_Rgg"/>
</dbReference>
<protein>
    <recommendedName>
        <fullName evidence="1">HTH cro/C1-type domain-containing protein</fullName>
    </recommendedName>
</protein>
<dbReference type="OrthoDB" id="2310942at2"/>
<gene>
    <name evidence="2" type="ORF">TPAS_726</name>
</gene>
<name>A0A1W1IDR5_9LACT</name>
<dbReference type="Proteomes" id="UP000195985">
    <property type="component" value="Unassembled WGS sequence"/>
</dbReference>
<proteinExistence type="predicted"/>
<dbReference type="Pfam" id="PF21259">
    <property type="entry name" value="Rgg_C"/>
    <property type="match status" value="1"/>
</dbReference>
<accession>A0A1W1IDR5</accession>
<dbReference type="PROSITE" id="PS50943">
    <property type="entry name" value="HTH_CROC1"/>
    <property type="match status" value="1"/>
</dbReference>
<evidence type="ECO:0000259" key="1">
    <source>
        <dbReference type="PROSITE" id="PS50943"/>
    </source>
</evidence>
<dbReference type="InterPro" id="IPR011990">
    <property type="entry name" value="TPR-like_helical_dom_sf"/>
</dbReference>
<dbReference type="InterPro" id="IPR010982">
    <property type="entry name" value="Lambda_DNA-bd_dom_sf"/>
</dbReference>
<dbReference type="CDD" id="cd00093">
    <property type="entry name" value="HTH_XRE"/>
    <property type="match status" value="1"/>
</dbReference>
<organism evidence="2 3">
    <name type="scientific">Trichococcus pasteurii</name>
    <dbReference type="NCBI Taxonomy" id="43064"/>
    <lineage>
        <taxon>Bacteria</taxon>
        <taxon>Bacillati</taxon>
        <taxon>Bacillota</taxon>
        <taxon>Bacilli</taxon>
        <taxon>Lactobacillales</taxon>
        <taxon>Carnobacteriaceae</taxon>
        <taxon>Trichococcus</taxon>
    </lineage>
</organism>
<dbReference type="Gene3D" id="1.25.40.10">
    <property type="entry name" value="Tetratricopeptide repeat domain"/>
    <property type="match status" value="1"/>
</dbReference>
<dbReference type="InterPro" id="IPR010057">
    <property type="entry name" value="Transcription_activator_Rgg_C"/>
</dbReference>
<keyword evidence="3" id="KW-1185">Reference proteome</keyword>
<feature type="domain" description="HTH cro/C1-type" evidence="1">
    <location>
        <begin position="10"/>
        <end position="60"/>
    </location>
</feature>
<reference evidence="3" key="1">
    <citation type="submission" date="2016-04" db="EMBL/GenBank/DDBJ databases">
        <authorList>
            <person name="Strepis N."/>
        </authorList>
    </citation>
    <scope>NUCLEOTIDE SEQUENCE [LARGE SCALE GENOMIC DNA]</scope>
</reference>
<dbReference type="EMBL" id="FWEY01000002">
    <property type="protein sequence ID" value="SLM51051.1"/>
    <property type="molecule type" value="Genomic_DNA"/>
</dbReference>
<dbReference type="GO" id="GO:0003677">
    <property type="term" value="F:DNA binding"/>
    <property type="evidence" value="ECO:0007669"/>
    <property type="project" value="InterPro"/>
</dbReference>
<dbReference type="SMART" id="SM00530">
    <property type="entry name" value="HTH_XRE"/>
    <property type="match status" value="1"/>
</dbReference>
<evidence type="ECO:0000313" key="2">
    <source>
        <dbReference type="EMBL" id="SLM51051.1"/>
    </source>
</evidence>
<dbReference type="SUPFAM" id="SSF47413">
    <property type="entry name" value="lambda repressor-like DNA-binding domains"/>
    <property type="match status" value="1"/>
</dbReference>